<feature type="transmembrane region" description="Helical" evidence="1">
    <location>
        <begin position="50"/>
        <end position="68"/>
    </location>
</feature>
<keyword evidence="1" id="KW-0472">Membrane</keyword>
<keyword evidence="1" id="KW-1133">Transmembrane helix</keyword>
<evidence type="ECO:0000259" key="2">
    <source>
        <dbReference type="Pfam" id="PF03184"/>
    </source>
</evidence>
<dbReference type="GO" id="GO:0003676">
    <property type="term" value="F:nucleic acid binding"/>
    <property type="evidence" value="ECO:0007669"/>
    <property type="project" value="InterPro"/>
</dbReference>
<evidence type="ECO:0000256" key="1">
    <source>
        <dbReference type="SAM" id="Phobius"/>
    </source>
</evidence>
<dbReference type="EMBL" id="KV424036">
    <property type="protein sequence ID" value="KZT53462.1"/>
    <property type="molecule type" value="Genomic_DNA"/>
</dbReference>
<evidence type="ECO:0000313" key="3">
    <source>
        <dbReference type="EMBL" id="KZT53462.1"/>
    </source>
</evidence>
<dbReference type="OrthoDB" id="2917041at2759"/>
<reference evidence="3 4" key="1">
    <citation type="journal article" date="2016" name="Mol. Biol. Evol.">
        <title>Comparative Genomics of Early-Diverging Mushroom-Forming Fungi Provides Insights into the Origins of Lignocellulose Decay Capabilities.</title>
        <authorList>
            <person name="Nagy L.G."/>
            <person name="Riley R."/>
            <person name="Tritt A."/>
            <person name="Adam C."/>
            <person name="Daum C."/>
            <person name="Floudas D."/>
            <person name="Sun H."/>
            <person name="Yadav J.S."/>
            <person name="Pangilinan J."/>
            <person name="Larsson K.H."/>
            <person name="Matsuura K."/>
            <person name="Barry K."/>
            <person name="Labutti K."/>
            <person name="Kuo R."/>
            <person name="Ohm R.A."/>
            <person name="Bhattacharya S.S."/>
            <person name="Shirouzu T."/>
            <person name="Yoshinaga Y."/>
            <person name="Martin F.M."/>
            <person name="Grigoriev I.V."/>
            <person name="Hibbett D.S."/>
        </authorList>
    </citation>
    <scope>NUCLEOTIDE SEQUENCE [LARGE SCALE GENOMIC DNA]</scope>
    <source>
        <strain evidence="3 4">HHB12733</strain>
    </source>
</reference>
<feature type="domain" description="DDE-1" evidence="2">
    <location>
        <begin position="48"/>
        <end position="112"/>
    </location>
</feature>
<dbReference type="InterPro" id="IPR004875">
    <property type="entry name" value="DDE_SF_endonuclease_dom"/>
</dbReference>
<feature type="transmembrane region" description="Helical" evidence="1">
    <location>
        <begin position="20"/>
        <end position="38"/>
    </location>
</feature>
<keyword evidence="1" id="KW-0812">Transmembrane</keyword>
<dbReference type="AlphaFoldDB" id="A0A165DSP3"/>
<name>A0A165DSP3_9BASI</name>
<accession>A0A165DSP3</accession>
<keyword evidence="4" id="KW-1185">Reference proteome</keyword>
<evidence type="ECO:0000313" key="4">
    <source>
        <dbReference type="Proteomes" id="UP000076842"/>
    </source>
</evidence>
<proteinExistence type="predicted"/>
<dbReference type="InParanoid" id="A0A165DSP3"/>
<sequence>MQAIYGVQPGNFYNFDETGFAMGVIRAAVIIAGVDRSAKPKAIQAGNREWVMAICCIAADGFVVLPFLCMVRHNHLATWYVDGSILPTWVVAPTNKGWTDNATGLAWLQHFNIHTKN</sequence>
<gene>
    <name evidence="3" type="ORF">CALCODRAFT_528840</name>
</gene>
<dbReference type="Proteomes" id="UP000076842">
    <property type="component" value="Unassembled WGS sequence"/>
</dbReference>
<dbReference type="Pfam" id="PF03184">
    <property type="entry name" value="DDE_1"/>
    <property type="match status" value="1"/>
</dbReference>
<protein>
    <submittedName>
        <fullName evidence="3">CENP-B protein</fullName>
    </submittedName>
</protein>
<dbReference type="STRING" id="1353952.A0A165DSP3"/>
<organism evidence="3 4">
    <name type="scientific">Calocera cornea HHB12733</name>
    <dbReference type="NCBI Taxonomy" id="1353952"/>
    <lineage>
        <taxon>Eukaryota</taxon>
        <taxon>Fungi</taxon>
        <taxon>Dikarya</taxon>
        <taxon>Basidiomycota</taxon>
        <taxon>Agaricomycotina</taxon>
        <taxon>Dacrymycetes</taxon>
        <taxon>Dacrymycetales</taxon>
        <taxon>Dacrymycetaceae</taxon>
        <taxon>Calocera</taxon>
    </lineage>
</organism>